<dbReference type="Proteomes" id="UP000015854">
    <property type="component" value="Unassembled WGS sequence"/>
</dbReference>
<organism evidence="1 2">
    <name type="scientific">Lactococcus cremoris subsp. cremoris TIFN6</name>
    <dbReference type="NCBI Taxonomy" id="1234876"/>
    <lineage>
        <taxon>Bacteria</taxon>
        <taxon>Bacillati</taxon>
        <taxon>Bacillota</taxon>
        <taxon>Bacilli</taxon>
        <taxon>Lactobacillales</taxon>
        <taxon>Streptococcaceae</taxon>
        <taxon>Lactococcus</taxon>
        <taxon>Lactococcus cremoris subsp. cremoris</taxon>
    </lineage>
</organism>
<gene>
    <name evidence="1" type="ORF">LLT6_10835</name>
</gene>
<dbReference type="AlphaFoldDB" id="T0TNN1"/>
<accession>T0TNN1</accession>
<reference evidence="1 2" key="1">
    <citation type="journal article" date="2013" name="ISME J.">
        <title>Multifactorial diversity sustains microbial community stability.</title>
        <authorList>
            <person name="Erkus O."/>
            <person name="de Jager V.C."/>
            <person name="Spus M."/>
            <person name="van Alen-Boerrigter I.J."/>
            <person name="van Rijswijck I.M."/>
            <person name="Hazelwood L."/>
            <person name="Janssen P.W."/>
            <person name="van Hijum S.A."/>
            <person name="Kleerebezem M."/>
            <person name="Smid E.J."/>
        </authorList>
    </citation>
    <scope>NUCLEOTIDE SEQUENCE [LARGE SCALE GENOMIC DNA]</scope>
    <source>
        <strain evidence="1 2">TIFN6</strain>
    </source>
</reference>
<evidence type="ECO:0000313" key="1">
    <source>
        <dbReference type="EMBL" id="EQC57328.1"/>
    </source>
</evidence>
<evidence type="ECO:0000313" key="2">
    <source>
        <dbReference type="Proteomes" id="UP000015854"/>
    </source>
</evidence>
<proteinExistence type="predicted"/>
<comment type="caution">
    <text evidence="1">The sequence shown here is derived from an EMBL/GenBank/DDBJ whole genome shotgun (WGS) entry which is preliminary data.</text>
</comment>
<dbReference type="EMBL" id="ATBB01000161">
    <property type="protein sequence ID" value="EQC57328.1"/>
    <property type="molecule type" value="Genomic_DNA"/>
</dbReference>
<sequence>MNVSYSLAPLSLSGFQNAVAKDLQTLIMNEITTNDETAQVIRGAVQVDIMPYYIPELLVDYLAMT</sequence>
<protein>
    <submittedName>
        <fullName evidence="1">Uncharacterized protein</fullName>
    </submittedName>
</protein>
<name>T0TNN1_LACLC</name>